<dbReference type="Proteomes" id="UP000323000">
    <property type="component" value="Chromosome 7"/>
</dbReference>
<proteinExistence type="inferred from homology"/>
<dbReference type="SUPFAM" id="SSF52058">
    <property type="entry name" value="L domain-like"/>
    <property type="match status" value="1"/>
</dbReference>
<dbReference type="InterPro" id="IPR008183">
    <property type="entry name" value="Aldose_1/G6P_1-epimerase"/>
</dbReference>
<dbReference type="OrthoDB" id="1848419at2759"/>
<gene>
    <name evidence="6" type="ORF">EZV62_016997</name>
</gene>
<dbReference type="GO" id="GO:0005576">
    <property type="term" value="C:extracellular region"/>
    <property type="evidence" value="ECO:0007669"/>
    <property type="project" value="UniProtKB-SubCell"/>
</dbReference>
<keyword evidence="7" id="KW-1185">Reference proteome</keyword>
<dbReference type="Gene3D" id="2.70.98.10">
    <property type="match status" value="1"/>
</dbReference>
<organism evidence="6 7">
    <name type="scientific">Acer yangbiense</name>
    <dbReference type="NCBI Taxonomy" id="1000413"/>
    <lineage>
        <taxon>Eukaryota</taxon>
        <taxon>Viridiplantae</taxon>
        <taxon>Streptophyta</taxon>
        <taxon>Embryophyta</taxon>
        <taxon>Tracheophyta</taxon>
        <taxon>Spermatophyta</taxon>
        <taxon>Magnoliopsida</taxon>
        <taxon>eudicotyledons</taxon>
        <taxon>Gunneridae</taxon>
        <taxon>Pentapetalae</taxon>
        <taxon>rosids</taxon>
        <taxon>malvids</taxon>
        <taxon>Sapindales</taxon>
        <taxon>Sapindaceae</taxon>
        <taxon>Hippocastanoideae</taxon>
        <taxon>Acereae</taxon>
        <taxon>Acer</taxon>
    </lineage>
</organism>
<dbReference type="InterPro" id="IPR014718">
    <property type="entry name" value="GH-type_carb-bd"/>
</dbReference>
<keyword evidence="5" id="KW-0732">Signal</keyword>
<evidence type="ECO:0000256" key="4">
    <source>
        <dbReference type="ARBA" id="ARBA00022525"/>
    </source>
</evidence>
<dbReference type="GO" id="GO:0060320">
    <property type="term" value="P:rejection of self pollen"/>
    <property type="evidence" value="ECO:0007669"/>
    <property type="project" value="UniProtKB-KW"/>
</dbReference>
<accession>A0A5C7HQV8</accession>
<sequence>MSAFINQITLGRDSRCYIPLEIGSLKNLVSLYLSGNNLIGPIPPTLGRLTKLRDFDLSYDFLKPYTVGSSINKLANGYDINYVLDGGAGKKMKPVANVHDKKTGRMMELWTTAPGVQFYTANFVINVTGKDGFVYQPHAALCLETQGFPDAVNHPNFPSTIVTPGQTYKHKMLFKLNSWHIQSYRIGTNQATQLYKDFSVKMCSVSNSSSSNVSIPYEKSKRVWIWTESKQVMCAAVDRGWNTFIFSPHNHELANDWSFYTQKSNVTVALDGTGNFRLGFRTNGSATLGTIKTTIVIKNNFHSNVNSLYVHCRSKDDDIGEHWLAVGQTIAWSFHENVWSTTLFHCYAQWGNKKKHFNAFEWEGTTKNCCVDKGRVTWVLEENGLRAIETDPERIPQDEELTKLNWD</sequence>
<evidence type="ECO:0000256" key="1">
    <source>
        <dbReference type="ARBA" id="ARBA00004613"/>
    </source>
</evidence>
<reference evidence="7" key="1">
    <citation type="journal article" date="2019" name="Gigascience">
        <title>De novo genome assembly of the endangered Acer yangbiense, a plant species with extremely small populations endemic to Yunnan Province, China.</title>
        <authorList>
            <person name="Yang J."/>
            <person name="Wariss H.M."/>
            <person name="Tao L."/>
            <person name="Zhang R."/>
            <person name="Yun Q."/>
            <person name="Hollingsworth P."/>
            <person name="Dao Z."/>
            <person name="Luo G."/>
            <person name="Guo H."/>
            <person name="Ma Y."/>
            <person name="Sun W."/>
        </authorList>
    </citation>
    <scope>NUCLEOTIDE SEQUENCE [LARGE SCALE GENOMIC DNA]</scope>
    <source>
        <strain evidence="7">cv. Malutang</strain>
    </source>
</reference>
<comment type="similarity">
    <text evidence="2">Belongs to the plant self-incompatibility (S1) protein family.</text>
</comment>
<name>A0A5C7HQV8_9ROSI</name>
<dbReference type="GO" id="GO:0033499">
    <property type="term" value="P:galactose catabolic process via UDP-galactose, Leloir pathway"/>
    <property type="evidence" value="ECO:0007669"/>
    <property type="project" value="TreeGrafter"/>
</dbReference>
<comment type="subcellular location">
    <subcellularLocation>
        <location evidence="1">Secreted</location>
    </subcellularLocation>
</comment>
<evidence type="ECO:0000256" key="3">
    <source>
        <dbReference type="ARBA" id="ARBA00022471"/>
    </source>
</evidence>
<dbReference type="EMBL" id="VAHF01000007">
    <property type="protein sequence ID" value="TXG59168.1"/>
    <property type="molecule type" value="Genomic_DNA"/>
</dbReference>
<evidence type="ECO:0000256" key="2">
    <source>
        <dbReference type="ARBA" id="ARBA00005581"/>
    </source>
</evidence>
<dbReference type="InterPro" id="IPR010264">
    <property type="entry name" value="Self-incomp_S1"/>
</dbReference>
<comment type="caution">
    <text evidence="6">The sequence shown here is derived from an EMBL/GenBank/DDBJ whole genome shotgun (WGS) entry which is preliminary data.</text>
</comment>
<dbReference type="GO" id="GO:0004034">
    <property type="term" value="F:aldose 1-epimerase activity"/>
    <property type="evidence" value="ECO:0007669"/>
    <property type="project" value="TreeGrafter"/>
</dbReference>
<keyword evidence="3" id="KW-0713">Self-incompatibility</keyword>
<dbReference type="PANTHER" id="PTHR10091">
    <property type="entry name" value="ALDOSE-1-EPIMERASE"/>
    <property type="match status" value="1"/>
</dbReference>
<evidence type="ECO:0000313" key="6">
    <source>
        <dbReference type="EMBL" id="TXG59168.1"/>
    </source>
</evidence>
<evidence type="ECO:0000313" key="7">
    <source>
        <dbReference type="Proteomes" id="UP000323000"/>
    </source>
</evidence>
<dbReference type="GO" id="GO:0030246">
    <property type="term" value="F:carbohydrate binding"/>
    <property type="evidence" value="ECO:0007669"/>
    <property type="project" value="InterPro"/>
</dbReference>
<protein>
    <submittedName>
        <fullName evidence="6">Uncharacterized protein</fullName>
    </submittedName>
</protein>
<dbReference type="SUPFAM" id="SSF74650">
    <property type="entry name" value="Galactose mutarotase-like"/>
    <property type="match status" value="1"/>
</dbReference>
<dbReference type="Pfam" id="PF05938">
    <property type="entry name" value="Self-incomp_S1"/>
    <property type="match status" value="1"/>
</dbReference>
<dbReference type="PANTHER" id="PTHR10091:SF0">
    <property type="entry name" value="GALACTOSE MUTAROTASE"/>
    <property type="match status" value="1"/>
</dbReference>
<dbReference type="Pfam" id="PF01263">
    <property type="entry name" value="Aldose_epim"/>
    <property type="match status" value="1"/>
</dbReference>
<keyword evidence="4" id="KW-0964">Secreted</keyword>
<dbReference type="GO" id="GO:0006006">
    <property type="term" value="P:glucose metabolic process"/>
    <property type="evidence" value="ECO:0007669"/>
    <property type="project" value="TreeGrafter"/>
</dbReference>
<evidence type="ECO:0000256" key="5">
    <source>
        <dbReference type="ARBA" id="ARBA00022729"/>
    </source>
</evidence>
<dbReference type="AlphaFoldDB" id="A0A5C7HQV8"/>
<dbReference type="InterPro" id="IPR011013">
    <property type="entry name" value="Gal_mutarotase_sf_dom"/>
</dbReference>